<dbReference type="PANTHER" id="PTHR48019">
    <property type="entry name" value="SERUM RESPONSE FACTOR HOMOLOG"/>
    <property type="match status" value="1"/>
</dbReference>
<dbReference type="Proteomes" id="UP000323000">
    <property type="component" value="Chromosome 6"/>
</dbReference>
<dbReference type="EMBL" id="VAHF01000006">
    <property type="protein sequence ID" value="TXG59995.1"/>
    <property type="molecule type" value="Genomic_DNA"/>
</dbReference>
<accession>A0A5C7HT73</accession>
<keyword evidence="6" id="KW-0175">Coiled coil</keyword>
<dbReference type="GO" id="GO:0046983">
    <property type="term" value="F:protein dimerization activity"/>
    <property type="evidence" value="ECO:0007669"/>
    <property type="project" value="InterPro"/>
</dbReference>
<evidence type="ECO:0000313" key="8">
    <source>
        <dbReference type="EMBL" id="TXG59995.1"/>
    </source>
</evidence>
<protein>
    <recommendedName>
        <fullName evidence="7">MADS-box domain-containing protein</fullName>
    </recommendedName>
</protein>
<evidence type="ECO:0000259" key="7">
    <source>
        <dbReference type="PROSITE" id="PS50066"/>
    </source>
</evidence>
<dbReference type="PRINTS" id="PR00404">
    <property type="entry name" value="MADSDOMAIN"/>
</dbReference>
<organism evidence="8 9">
    <name type="scientific">Acer yangbiense</name>
    <dbReference type="NCBI Taxonomy" id="1000413"/>
    <lineage>
        <taxon>Eukaryota</taxon>
        <taxon>Viridiplantae</taxon>
        <taxon>Streptophyta</taxon>
        <taxon>Embryophyta</taxon>
        <taxon>Tracheophyta</taxon>
        <taxon>Spermatophyta</taxon>
        <taxon>Magnoliopsida</taxon>
        <taxon>eudicotyledons</taxon>
        <taxon>Gunneridae</taxon>
        <taxon>Pentapetalae</taxon>
        <taxon>rosids</taxon>
        <taxon>malvids</taxon>
        <taxon>Sapindales</taxon>
        <taxon>Sapindaceae</taxon>
        <taxon>Hippocastanoideae</taxon>
        <taxon>Acereae</taxon>
        <taxon>Acer</taxon>
    </lineage>
</organism>
<dbReference type="InterPro" id="IPR036879">
    <property type="entry name" value="TF_MADSbox_sf"/>
</dbReference>
<dbReference type="SUPFAM" id="SSF55455">
    <property type="entry name" value="SRF-like"/>
    <property type="match status" value="1"/>
</dbReference>
<keyword evidence="3" id="KW-0238">DNA-binding</keyword>
<comment type="subcellular location">
    <subcellularLocation>
        <location evidence="1">Nucleus</location>
    </subcellularLocation>
</comment>
<evidence type="ECO:0000256" key="6">
    <source>
        <dbReference type="SAM" id="Coils"/>
    </source>
</evidence>
<dbReference type="GO" id="GO:0003677">
    <property type="term" value="F:DNA binding"/>
    <property type="evidence" value="ECO:0007669"/>
    <property type="project" value="UniProtKB-KW"/>
</dbReference>
<dbReference type="Pfam" id="PF00319">
    <property type="entry name" value="SRF-TF"/>
    <property type="match status" value="1"/>
</dbReference>
<dbReference type="GO" id="GO:0005634">
    <property type="term" value="C:nucleus"/>
    <property type="evidence" value="ECO:0007669"/>
    <property type="project" value="UniProtKB-SubCell"/>
</dbReference>
<evidence type="ECO:0000313" key="9">
    <source>
        <dbReference type="Proteomes" id="UP000323000"/>
    </source>
</evidence>
<keyword evidence="2" id="KW-0805">Transcription regulation</keyword>
<gene>
    <name evidence="8" type="ORF">EZV62_014568</name>
</gene>
<reference evidence="9" key="1">
    <citation type="journal article" date="2019" name="Gigascience">
        <title>De novo genome assembly of the endangered Acer yangbiense, a plant species with extremely small populations endemic to Yunnan Province, China.</title>
        <authorList>
            <person name="Yang J."/>
            <person name="Wariss H.M."/>
            <person name="Tao L."/>
            <person name="Zhang R."/>
            <person name="Yun Q."/>
            <person name="Hollingsworth P."/>
            <person name="Dao Z."/>
            <person name="Luo G."/>
            <person name="Guo H."/>
            <person name="Ma Y."/>
            <person name="Sun W."/>
        </authorList>
    </citation>
    <scope>NUCLEOTIDE SEQUENCE [LARGE SCALE GENOMIC DNA]</scope>
    <source>
        <strain evidence="9">cv. Malutang</strain>
    </source>
</reference>
<name>A0A5C7HT73_9ROSI</name>
<sequence>MTREKVKLCYIANDSARKTTFKKRKKGLLKKVSEINTLCGTDTCAIIYNPYDNQPDVWPSNHEVERIVSKFKRTPEMNQSKKTENQNSFLSRRIMKSNEHLQKLRNDNREKEMTEVMFQTLAGKSLHPLGLMELNDLGSMIEQQLKEIDKIQSDTNSRMDMVTGSSSSSSLAAAAAAALVTPTPPLPPPPTDHGVMMNDGDTYQAAAALMELMNHKLL</sequence>
<feature type="domain" description="MADS-box" evidence="7">
    <location>
        <begin position="1"/>
        <end position="49"/>
    </location>
</feature>
<evidence type="ECO:0000256" key="4">
    <source>
        <dbReference type="ARBA" id="ARBA00023163"/>
    </source>
</evidence>
<dbReference type="PROSITE" id="PS50066">
    <property type="entry name" value="MADS_BOX_2"/>
    <property type="match status" value="1"/>
</dbReference>
<feature type="coiled-coil region" evidence="6">
    <location>
        <begin position="94"/>
        <end position="154"/>
    </location>
</feature>
<comment type="caution">
    <text evidence="8">The sequence shown here is derived from an EMBL/GenBank/DDBJ whole genome shotgun (WGS) entry which is preliminary data.</text>
</comment>
<dbReference type="FunFam" id="3.40.1810.10:FF:000018">
    <property type="entry name" value="agamous-like MADS-box protein AGL80"/>
    <property type="match status" value="1"/>
</dbReference>
<proteinExistence type="predicted"/>
<dbReference type="AlphaFoldDB" id="A0A5C7HT73"/>
<dbReference type="Gene3D" id="3.40.1810.10">
    <property type="entry name" value="Transcription factor, MADS-box"/>
    <property type="match status" value="1"/>
</dbReference>
<dbReference type="SMART" id="SM00432">
    <property type="entry name" value="MADS"/>
    <property type="match status" value="1"/>
</dbReference>
<dbReference type="InterPro" id="IPR002100">
    <property type="entry name" value="TF_MADSbox"/>
</dbReference>
<evidence type="ECO:0000256" key="2">
    <source>
        <dbReference type="ARBA" id="ARBA00023015"/>
    </source>
</evidence>
<keyword evidence="4" id="KW-0804">Transcription</keyword>
<dbReference type="InterPro" id="IPR050142">
    <property type="entry name" value="MADS-box/MEF2_TF"/>
</dbReference>
<evidence type="ECO:0000256" key="5">
    <source>
        <dbReference type="ARBA" id="ARBA00023242"/>
    </source>
</evidence>
<dbReference type="OrthoDB" id="779403at2759"/>
<keyword evidence="9" id="KW-1185">Reference proteome</keyword>
<evidence type="ECO:0000256" key="1">
    <source>
        <dbReference type="ARBA" id="ARBA00004123"/>
    </source>
</evidence>
<keyword evidence="5" id="KW-0539">Nucleus</keyword>
<evidence type="ECO:0000256" key="3">
    <source>
        <dbReference type="ARBA" id="ARBA00023125"/>
    </source>
</evidence>